<comment type="catalytic activity">
    <reaction evidence="7">
        <text>Preferential cleavage: (Ac)2-L-Lys-D-Ala-|-D-Ala. Also transpeptidation of peptidyl-alanyl moieties that are N-acyl substituents of D-alanine.</text>
        <dbReference type="EC" id="3.4.16.4"/>
    </reaction>
</comment>
<evidence type="ECO:0000256" key="7">
    <source>
        <dbReference type="ARBA" id="ARBA00034000"/>
    </source>
</evidence>
<dbReference type="GO" id="GO:0030288">
    <property type="term" value="C:outer membrane-bounded periplasmic space"/>
    <property type="evidence" value="ECO:0007669"/>
    <property type="project" value="TreeGrafter"/>
</dbReference>
<keyword evidence="4" id="KW-0808">Transferase</keyword>
<evidence type="ECO:0000256" key="5">
    <source>
        <dbReference type="ARBA" id="ARBA00022801"/>
    </source>
</evidence>
<evidence type="ECO:0000313" key="14">
    <source>
        <dbReference type="Proteomes" id="UP000275069"/>
    </source>
</evidence>
<feature type="domain" description="Penicillin-binding protein transpeptidase" evidence="11">
    <location>
        <begin position="410"/>
        <end position="666"/>
    </location>
</feature>
<protein>
    <submittedName>
        <fullName evidence="13">Penicillin-binding protein</fullName>
    </submittedName>
</protein>
<dbReference type="Proteomes" id="UP000275069">
    <property type="component" value="Chromosome"/>
</dbReference>
<dbReference type="Gene3D" id="1.10.3810.10">
    <property type="entry name" value="Biosynthetic peptidoglycan transglycosylase-like"/>
    <property type="match status" value="1"/>
</dbReference>
<keyword evidence="1" id="KW-0121">Carboxypeptidase</keyword>
<keyword evidence="10" id="KW-0472">Membrane</keyword>
<evidence type="ECO:0000313" key="13">
    <source>
        <dbReference type="EMBL" id="AYG02734.1"/>
    </source>
</evidence>
<dbReference type="SUPFAM" id="SSF53955">
    <property type="entry name" value="Lysozyme-like"/>
    <property type="match status" value="1"/>
</dbReference>
<dbReference type="GO" id="GO:0009252">
    <property type="term" value="P:peptidoglycan biosynthetic process"/>
    <property type="evidence" value="ECO:0007669"/>
    <property type="project" value="TreeGrafter"/>
</dbReference>
<name>A0A387BKP0_9MICO</name>
<dbReference type="SUPFAM" id="SSF56601">
    <property type="entry name" value="beta-lactamase/transpeptidase-like"/>
    <property type="match status" value="1"/>
</dbReference>
<dbReference type="Pfam" id="PF00905">
    <property type="entry name" value="Transpeptidase"/>
    <property type="match status" value="1"/>
</dbReference>
<feature type="compositionally biased region" description="Pro residues" evidence="9">
    <location>
        <begin position="744"/>
        <end position="781"/>
    </location>
</feature>
<dbReference type="GO" id="GO:0006508">
    <property type="term" value="P:proteolysis"/>
    <property type="evidence" value="ECO:0007669"/>
    <property type="project" value="UniProtKB-KW"/>
</dbReference>
<keyword evidence="2" id="KW-0645">Protease</keyword>
<dbReference type="KEGG" id="gry:D7I44_03825"/>
<evidence type="ECO:0000256" key="3">
    <source>
        <dbReference type="ARBA" id="ARBA00022676"/>
    </source>
</evidence>
<proteinExistence type="predicted"/>
<feature type="domain" description="Glycosyl transferase family 51" evidence="12">
    <location>
        <begin position="100"/>
        <end position="303"/>
    </location>
</feature>
<evidence type="ECO:0000256" key="2">
    <source>
        <dbReference type="ARBA" id="ARBA00022670"/>
    </source>
</evidence>
<evidence type="ECO:0000256" key="4">
    <source>
        <dbReference type="ARBA" id="ARBA00022679"/>
    </source>
</evidence>
<evidence type="ECO:0000256" key="1">
    <source>
        <dbReference type="ARBA" id="ARBA00022645"/>
    </source>
</evidence>
<dbReference type="Gene3D" id="3.40.710.10">
    <property type="entry name" value="DD-peptidase/beta-lactamase superfamily"/>
    <property type="match status" value="1"/>
</dbReference>
<sequence>MSSSCRGDEGAERGTSRTRDMHRVEAMGILGRFGALIGFVIAAAVAGVLAAATLAPFAVIGSDGVQGTLGTYFAMPDYLKIDTPQQISTLYAQTDGQGHEQPIATFYSQDRVDVDPDQISQTIKDAAIDTEDPRFYDEGGVDIIGTIRATLATTFGHGANIQGGSTITQQYVKNVLVQECEQLATKKAIDSCYHKAIEITPERKLQEMRYASAVDRQYSKAQVLTGYLNIVGLGGTVYGVQAGAKYYFNTDAAHLSVAQAATLVAILNNPSNLRIDQPGNAANGAKNGYALTLERRNYVLGKMRTHDSISQAQYDDALKTPITPAITPQASGCAAATQFDAAYYCSYVRDELLADPALGKTQADRAALLNTAGLQIHTPLRLDLQTSAQKALSDYVPKSSPGVDLGGADVTIQPGTGQIITMVQNTDFSNSAQPGATSVNYNADEGYGGSTGFQTGSTFKAFTLAEWLKSGHTLSQSVSTTGRSFSFSAFHNSCWNIGSGRQVWSVQNNDNEQVPAAMTVQQATAESINTAFAHMGMQLDLCAIANDAFSMGIHMADPDWEFKEGPSEILGTNELSPLDMAEAYAGFSNGGTVCTPVAVTKIVDDTGKNVPFTGSQCTPSTSIPSNVANTVEYALQSVLKPGGTAASAAPNDGVPLFAKTGTTDGDEQNWLVTSSTNYTTAIWVGNASGHVGLEHYGLLKGTTGYTVKFSIGHELLPVLDAAFGGNPLPAPDPALVGAPKPKPKPSPSASPPGAPPAAPEPAPAPAQPGPGSDPGPAPGPGGPGGGHGDGH</sequence>
<keyword evidence="5" id="KW-0378">Hydrolase</keyword>
<evidence type="ECO:0000259" key="12">
    <source>
        <dbReference type="Pfam" id="PF00912"/>
    </source>
</evidence>
<dbReference type="AlphaFoldDB" id="A0A387BKP0"/>
<dbReference type="Pfam" id="PF00912">
    <property type="entry name" value="Transgly"/>
    <property type="match status" value="1"/>
</dbReference>
<evidence type="ECO:0000256" key="6">
    <source>
        <dbReference type="ARBA" id="ARBA00023268"/>
    </source>
</evidence>
<dbReference type="InterPro" id="IPR036950">
    <property type="entry name" value="PBP_transglycosylase"/>
</dbReference>
<feature type="compositionally biased region" description="Gly residues" evidence="9">
    <location>
        <begin position="782"/>
        <end position="791"/>
    </location>
</feature>
<keyword evidence="10" id="KW-0812">Transmembrane</keyword>
<dbReference type="InterPro" id="IPR001264">
    <property type="entry name" value="Glyco_trans_51"/>
</dbReference>
<organism evidence="13 14">
    <name type="scientific">Gryllotalpicola protaetiae</name>
    <dbReference type="NCBI Taxonomy" id="2419771"/>
    <lineage>
        <taxon>Bacteria</taxon>
        <taxon>Bacillati</taxon>
        <taxon>Actinomycetota</taxon>
        <taxon>Actinomycetes</taxon>
        <taxon>Micrococcales</taxon>
        <taxon>Microbacteriaceae</taxon>
        <taxon>Gryllotalpicola</taxon>
    </lineage>
</organism>
<evidence type="ECO:0000256" key="9">
    <source>
        <dbReference type="SAM" id="MobiDB-lite"/>
    </source>
</evidence>
<evidence type="ECO:0000256" key="10">
    <source>
        <dbReference type="SAM" id="Phobius"/>
    </source>
</evidence>
<keyword evidence="10" id="KW-1133">Transmembrane helix</keyword>
<dbReference type="OrthoDB" id="9766909at2"/>
<dbReference type="InterPro" id="IPR012338">
    <property type="entry name" value="Beta-lactam/transpept-like"/>
</dbReference>
<feature type="transmembrane region" description="Helical" evidence="10">
    <location>
        <begin position="29"/>
        <end position="52"/>
    </location>
</feature>
<accession>A0A387BKP0</accession>
<dbReference type="EMBL" id="CP032624">
    <property type="protein sequence ID" value="AYG02734.1"/>
    <property type="molecule type" value="Genomic_DNA"/>
</dbReference>
<comment type="catalytic activity">
    <reaction evidence="8">
        <text>[GlcNAc-(1-&gt;4)-Mur2Ac(oyl-L-Ala-gamma-D-Glu-L-Lys-D-Ala-D-Ala)](n)-di-trans,octa-cis-undecaprenyl diphosphate + beta-D-GlcNAc-(1-&gt;4)-Mur2Ac(oyl-L-Ala-gamma-D-Glu-L-Lys-D-Ala-D-Ala)-di-trans,octa-cis-undecaprenyl diphosphate = [GlcNAc-(1-&gt;4)-Mur2Ac(oyl-L-Ala-gamma-D-Glu-L-Lys-D-Ala-D-Ala)](n+1)-di-trans,octa-cis-undecaprenyl diphosphate + di-trans,octa-cis-undecaprenyl diphosphate + H(+)</text>
        <dbReference type="Rhea" id="RHEA:23708"/>
        <dbReference type="Rhea" id="RHEA-COMP:9602"/>
        <dbReference type="Rhea" id="RHEA-COMP:9603"/>
        <dbReference type="ChEBI" id="CHEBI:15378"/>
        <dbReference type="ChEBI" id="CHEBI:58405"/>
        <dbReference type="ChEBI" id="CHEBI:60033"/>
        <dbReference type="ChEBI" id="CHEBI:78435"/>
        <dbReference type="EC" id="2.4.99.28"/>
    </reaction>
</comment>
<reference evidence="13 14" key="1">
    <citation type="submission" date="2018-09" db="EMBL/GenBank/DDBJ databases">
        <title>Genome sequencing of strain 2DFW10M-5.</title>
        <authorList>
            <person name="Heo J."/>
            <person name="Kim S.-J."/>
            <person name="Kwon S.-W."/>
        </authorList>
    </citation>
    <scope>NUCLEOTIDE SEQUENCE [LARGE SCALE GENOMIC DNA]</scope>
    <source>
        <strain evidence="13 14">2DFW10M-5</strain>
    </source>
</reference>
<dbReference type="GO" id="GO:0008955">
    <property type="term" value="F:peptidoglycan glycosyltransferase activity"/>
    <property type="evidence" value="ECO:0007669"/>
    <property type="project" value="UniProtKB-EC"/>
</dbReference>
<keyword evidence="14" id="KW-1185">Reference proteome</keyword>
<evidence type="ECO:0000259" key="11">
    <source>
        <dbReference type="Pfam" id="PF00905"/>
    </source>
</evidence>
<dbReference type="PANTHER" id="PTHR32282">
    <property type="entry name" value="BINDING PROTEIN TRANSPEPTIDASE, PUTATIVE-RELATED"/>
    <property type="match status" value="1"/>
</dbReference>
<dbReference type="GO" id="GO:0009002">
    <property type="term" value="F:serine-type D-Ala-D-Ala carboxypeptidase activity"/>
    <property type="evidence" value="ECO:0007669"/>
    <property type="project" value="UniProtKB-EC"/>
</dbReference>
<dbReference type="InterPro" id="IPR023346">
    <property type="entry name" value="Lysozyme-like_dom_sf"/>
</dbReference>
<evidence type="ECO:0000256" key="8">
    <source>
        <dbReference type="ARBA" id="ARBA00049902"/>
    </source>
</evidence>
<keyword evidence="3" id="KW-0328">Glycosyltransferase</keyword>
<keyword evidence="6" id="KW-0511">Multifunctional enzyme</keyword>
<dbReference type="InterPro" id="IPR050396">
    <property type="entry name" value="Glycosyltr_51/Transpeptidase"/>
</dbReference>
<gene>
    <name evidence="13" type="ORF">D7I44_03825</name>
</gene>
<dbReference type="InterPro" id="IPR001460">
    <property type="entry name" value="PCN-bd_Tpept"/>
</dbReference>
<dbReference type="PANTHER" id="PTHR32282:SF33">
    <property type="entry name" value="PEPTIDOGLYCAN GLYCOSYLTRANSFERASE"/>
    <property type="match status" value="1"/>
</dbReference>
<dbReference type="GO" id="GO:0008658">
    <property type="term" value="F:penicillin binding"/>
    <property type="evidence" value="ECO:0007669"/>
    <property type="project" value="InterPro"/>
</dbReference>
<feature type="region of interest" description="Disordered" evidence="9">
    <location>
        <begin position="730"/>
        <end position="791"/>
    </location>
</feature>